<feature type="domain" description="Ice-binding protein C-terminal" evidence="2">
    <location>
        <begin position="180"/>
        <end position="202"/>
    </location>
</feature>
<feature type="chain" id="PRO_5046151873" evidence="1">
    <location>
        <begin position="22"/>
        <end position="214"/>
    </location>
</feature>
<name>A0ABS5QA04_9PROT</name>
<dbReference type="RefSeq" id="WP_213668893.1">
    <property type="nucleotide sequence ID" value="NZ_JAHCDA010000001.1"/>
</dbReference>
<protein>
    <submittedName>
        <fullName evidence="3">PEP-CTERM sorting domain-containing protein</fullName>
    </submittedName>
</protein>
<dbReference type="Proteomes" id="UP000766336">
    <property type="component" value="Unassembled WGS sequence"/>
</dbReference>
<organism evidence="3 4">
    <name type="scientific">Roseococcus pinisoli</name>
    <dbReference type="NCBI Taxonomy" id="2835040"/>
    <lineage>
        <taxon>Bacteria</taxon>
        <taxon>Pseudomonadati</taxon>
        <taxon>Pseudomonadota</taxon>
        <taxon>Alphaproteobacteria</taxon>
        <taxon>Acetobacterales</taxon>
        <taxon>Roseomonadaceae</taxon>
        <taxon>Roseococcus</taxon>
    </lineage>
</organism>
<sequence>MPPMLRRLLLAAVLMTAGVQAARADVILTFSQTEPVMMNQNQMDPRPLSQQLDIVELSFVISDTAYASGVDWTQYRGRDRTMWLLDGLAQIYLGLFGVTDAFRADIHDLMITVDRSTTDRSSVRITSAPGGLPVGGIYYQSAARIDLSFNFNGTNMVSGTIVGDGTCFWGCTFNGTLAQSVPEPASILTFGIGLLALGVVTRQQKARHRSPRAE</sequence>
<dbReference type="NCBIfam" id="TIGR02595">
    <property type="entry name" value="PEP_CTERM"/>
    <property type="match status" value="1"/>
</dbReference>
<keyword evidence="1" id="KW-0732">Signal</keyword>
<keyword evidence="4" id="KW-1185">Reference proteome</keyword>
<evidence type="ECO:0000313" key="4">
    <source>
        <dbReference type="Proteomes" id="UP000766336"/>
    </source>
</evidence>
<gene>
    <name evidence="3" type="ORF">KHU32_04895</name>
</gene>
<evidence type="ECO:0000256" key="1">
    <source>
        <dbReference type="SAM" id="SignalP"/>
    </source>
</evidence>
<proteinExistence type="predicted"/>
<accession>A0ABS5QA04</accession>
<reference evidence="3 4" key="1">
    <citation type="submission" date="2021-05" db="EMBL/GenBank/DDBJ databases">
        <title>Roseococcus sp. XZZS9, whole genome shotgun sequencing project.</title>
        <authorList>
            <person name="Zhao G."/>
            <person name="Shen L."/>
        </authorList>
    </citation>
    <scope>NUCLEOTIDE SEQUENCE [LARGE SCALE GENOMIC DNA]</scope>
    <source>
        <strain evidence="3 4">XZZS9</strain>
    </source>
</reference>
<dbReference type="Pfam" id="PF07589">
    <property type="entry name" value="PEP-CTERM"/>
    <property type="match status" value="1"/>
</dbReference>
<dbReference type="InterPro" id="IPR013424">
    <property type="entry name" value="Ice-binding_C"/>
</dbReference>
<dbReference type="EMBL" id="JAHCDA010000001">
    <property type="protein sequence ID" value="MBS7810263.1"/>
    <property type="molecule type" value="Genomic_DNA"/>
</dbReference>
<evidence type="ECO:0000259" key="2">
    <source>
        <dbReference type="Pfam" id="PF07589"/>
    </source>
</evidence>
<evidence type="ECO:0000313" key="3">
    <source>
        <dbReference type="EMBL" id="MBS7810263.1"/>
    </source>
</evidence>
<comment type="caution">
    <text evidence="3">The sequence shown here is derived from an EMBL/GenBank/DDBJ whole genome shotgun (WGS) entry which is preliminary data.</text>
</comment>
<feature type="signal peptide" evidence="1">
    <location>
        <begin position="1"/>
        <end position="21"/>
    </location>
</feature>